<keyword evidence="4 6" id="KW-0472">Membrane</keyword>
<dbReference type="GO" id="GO:0022857">
    <property type="term" value="F:transmembrane transporter activity"/>
    <property type="evidence" value="ECO:0007669"/>
    <property type="project" value="InterPro"/>
</dbReference>
<feature type="region of interest" description="Disordered" evidence="5">
    <location>
        <begin position="251"/>
        <end position="278"/>
    </location>
</feature>
<dbReference type="InterPro" id="IPR020846">
    <property type="entry name" value="MFS_dom"/>
</dbReference>
<proteinExistence type="predicted"/>
<comment type="subcellular location">
    <subcellularLocation>
        <location evidence="1">Membrane</location>
        <topology evidence="1">Multi-pass membrane protein</topology>
    </subcellularLocation>
</comment>
<protein>
    <submittedName>
        <fullName evidence="8">RHTO0S04e06106g1_1</fullName>
    </submittedName>
</protein>
<feature type="transmembrane region" description="Helical" evidence="6">
    <location>
        <begin position="34"/>
        <end position="56"/>
    </location>
</feature>
<evidence type="ECO:0000259" key="7">
    <source>
        <dbReference type="PROSITE" id="PS50850"/>
    </source>
</evidence>
<dbReference type="GO" id="GO:0016020">
    <property type="term" value="C:membrane"/>
    <property type="evidence" value="ECO:0007669"/>
    <property type="project" value="UniProtKB-SubCell"/>
</dbReference>
<dbReference type="AlphaFoldDB" id="A0A061AW04"/>
<keyword evidence="2 6" id="KW-0812">Transmembrane</keyword>
<feature type="domain" description="Major facilitator superfamily (MFS) profile" evidence="7">
    <location>
        <begin position="25"/>
        <end position="503"/>
    </location>
</feature>
<dbReference type="SUPFAM" id="SSF103473">
    <property type="entry name" value="MFS general substrate transporter"/>
    <property type="match status" value="1"/>
</dbReference>
<sequence length="506" mass="54264">MVSVLRKLSTELGFAHLKAAHSPKDVALLIVSRFIRMVGFGAIAPILVLYLTALGFSDPNVGLFLSLTLFGDVALALSISWIADSVGRRRVLAVGSAMMAASGVRTRPPRSLGTLYRAPPCRHLRSDLAVRSAFSFLLTVSTSVVANADNTVMTLRSGNEVGPFSSVEVGMLSQLVQPEHRIYVLMHYQILGFVGLALGSLVSGAVISHLEKGASSHEAYRFVFLAYGCIGLVKVALSLFMTPYTELDHPQFPQRLVDSPETSEDEETDVEEERTSDERQPLIAKRPLIDRTASSTPQAVTTSTKLTLGDLDNGEESALPLLSLVFIVLLFSVDSFASSLTPASYVSLYFKSEYGASIRTITTVLASSALGAVVTSLLTGAISKRIGLVLTMVTTHIPAQILTGAMAFAPTLPIVISLYIARTCISSMDSSIRGALLSAMVPKHARTRLLGISDVARTLAAAPGPFVTGRLVEIGRLRWVFVISGAIKISYDLALLGGFRQTKLQH</sequence>
<reference evidence="8" key="1">
    <citation type="journal article" date="2014" name="Genome Announc.">
        <title>Draft genome sequence of Rhodosporidium toruloides CECT1137, an oleaginous yeast of biotechnological interest.</title>
        <authorList>
            <person name="Morin N."/>
            <person name="Calcas X."/>
            <person name="Devillers H."/>
            <person name="Durrens P."/>
            <person name="Sherman D.J."/>
            <person name="Nicaud J.-M."/>
            <person name="Neuveglise C."/>
        </authorList>
    </citation>
    <scope>NUCLEOTIDE SEQUENCE</scope>
    <source>
        <strain evidence="8">CECT1137</strain>
    </source>
</reference>
<gene>
    <name evidence="8" type="ORF">RHTO0S_04e06106g</name>
</gene>
<organism evidence="8">
    <name type="scientific">Rhodotorula toruloides</name>
    <name type="common">Yeast</name>
    <name type="synonym">Rhodosporidium toruloides</name>
    <dbReference type="NCBI Taxonomy" id="5286"/>
    <lineage>
        <taxon>Eukaryota</taxon>
        <taxon>Fungi</taxon>
        <taxon>Dikarya</taxon>
        <taxon>Basidiomycota</taxon>
        <taxon>Pucciniomycotina</taxon>
        <taxon>Microbotryomycetes</taxon>
        <taxon>Sporidiobolales</taxon>
        <taxon>Sporidiobolaceae</taxon>
        <taxon>Rhodotorula</taxon>
    </lineage>
</organism>
<dbReference type="PANTHER" id="PTHR23520:SF5">
    <property type="entry name" value="TRANSPORTER, PUTATIVE (AFU_ORTHOLOGUE AFUA_3G04000)-RELATED"/>
    <property type="match status" value="1"/>
</dbReference>
<name>A0A061AW04_RHOTO</name>
<feature type="transmembrane region" description="Helical" evidence="6">
    <location>
        <begin position="128"/>
        <end position="148"/>
    </location>
</feature>
<evidence type="ECO:0000313" key="8">
    <source>
        <dbReference type="EMBL" id="CDR39532.1"/>
    </source>
</evidence>
<evidence type="ECO:0000256" key="3">
    <source>
        <dbReference type="ARBA" id="ARBA00022989"/>
    </source>
</evidence>
<feature type="transmembrane region" description="Helical" evidence="6">
    <location>
        <begin position="318"/>
        <end position="337"/>
    </location>
</feature>
<dbReference type="EMBL" id="LK052939">
    <property type="protein sequence ID" value="CDR39532.1"/>
    <property type="molecule type" value="Genomic_DNA"/>
</dbReference>
<feature type="compositionally biased region" description="Acidic residues" evidence="5">
    <location>
        <begin position="261"/>
        <end position="275"/>
    </location>
</feature>
<evidence type="ECO:0000256" key="2">
    <source>
        <dbReference type="ARBA" id="ARBA00022692"/>
    </source>
</evidence>
<keyword evidence="3 6" id="KW-1133">Transmembrane helix</keyword>
<dbReference type="Pfam" id="PF07690">
    <property type="entry name" value="MFS_1"/>
    <property type="match status" value="1"/>
</dbReference>
<feature type="transmembrane region" description="Helical" evidence="6">
    <location>
        <begin position="358"/>
        <end position="381"/>
    </location>
</feature>
<evidence type="ECO:0000256" key="4">
    <source>
        <dbReference type="ARBA" id="ARBA00023136"/>
    </source>
</evidence>
<feature type="transmembrane region" description="Helical" evidence="6">
    <location>
        <begin position="188"/>
        <end position="210"/>
    </location>
</feature>
<evidence type="ECO:0000256" key="1">
    <source>
        <dbReference type="ARBA" id="ARBA00004141"/>
    </source>
</evidence>
<feature type="transmembrane region" description="Helical" evidence="6">
    <location>
        <begin position="401"/>
        <end position="421"/>
    </location>
</feature>
<evidence type="ECO:0000256" key="5">
    <source>
        <dbReference type="SAM" id="MobiDB-lite"/>
    </source>
</evidence>
<dbReference type="PROSITE" id="PS00216">
    <property type="entry name" value="SUGAR_TRANSPORT_1"/>
    <property type="match status" value="1"/>
</dbReference>
<feature type="transmembrane region" description="Helical" evidence="6">
    <location>
        <begin position="62"/>
        <end position="83"/>
    </location>
</feature>
<dbReference type="PROSITE" id="PS50850">
    <property type="entry name" value="MFS"/>
    <property type="match status" value="1"/>
</dbReference>
<evidence type="ECO:0000256" key="6">
    <source>
        <dbReference type="SAM" id="Phobius"/>
    </source>
</evidence>
<dbReference type="InterPro" id="IPR011701">
    <property type="entry name" value="MFS"/>
</dbReference>
<dbReference type="InterPro" id="IPR005829">
    <property type="entry name" value="Sugar_transporter_CS"/>
</dbReference>
<feature type="transmembrane region" description="Helical" evidence="6">
    <location>
        <begin position="222"/>
        <end position="241"/>
    </location>
</feature>
<dbReference type="Gene3D" id="1.20.1250.20">
    <property type="entry name" value="MFS general substrate transporter like domains"/>
    <property type="match status" value="2"/>
</dbReference>
<dbReference type="InterPro" id="IPR036259">
    <property type="entry name" value="MFS_trans_sf"/>
</dbReference>
<accession>A0A061AW04</accession>
<dbReference type="OrthoDB" id="10027823at2759"/>
<dbReference type="PANTHER" id="PTHR23520">
    <property type="entry name" value="TRANSPORTER, PUTATIVE (AFU_ORTHOLOGUE AFUA_3G04000)-RELATED"/>
    <property type="match status" value="1"/>
</dbReference>